<dbReference type="PROSITE" id="PS00078">
    <property type="entry name" value="COX2"/>
    <property type="match status" value="1"/>
</dbReference>
<evidence type="ECO:0000256" key="14">
    <source>
        <dbReference type="ARBA" id="ARBA00023136"/>
    </source>
</evidence>
<evidence type="ECO:0000256" key="6">
    <source>
        <dbReference type="ARBA" id="ARBA00022660"/>
    </source>
</evidence>
<dbReference type="InterPro" id="IPR014222">
    <property type="entry name" value="Cyt_c_oxidase_su2"/>
</dbReference>
<evidence type="ECO:0000256" key="2">
    <source>
        <dbReference type="ARBA" id="ARBA00007866"/>
    </source>
</evidence>
<dbReference type="Gene3D" id="1.10.760.10">
    <property type="entry name" value="Cytochrome c-like domain"/>
    <property type="match status" value="1"/>
</dbReference>
<dbReference type="Pfam" id="PF02790">
    <property type="entry name" value="COX2_TM"/>
    <property type="match status" value="1"/>
</dbReference>
<keyword evidence="11" id="KW-1133">Transmembrane helix</keyword>
<evidence type="ECO:0000313" key="19">
    <source>
        <dbReference type="EMBL" id="SVC48565.1"/>
    </source>
</evidence>
<keyword evidence="8" id="KW-0479">Metal-binding</keyword>
<accession>A0A382MKA8</accession>
<keyword evidence="10" id="KW-0249">Electron transport</keyword>
<name>A0A382MKA8_9ZZZZ</name>
<dbReference type="PANTHER" id="PTHR22888">
    <property type="entry name" value="CYTOCHROME C OXIDASE, SUBUNIT II"/>
    <property type="match status" value="1"/>
</dbReference>
<dbReference type="GO" id="GO:0016491">
    <property type="term" value="F:oxidoreductase activity"/>
    <property type="evidence" value="ECO:0007669"/>
    <property type="project" value="InterPro"/>
</dbReference>
<keyword evidence="6" id="KW-0679">Respiratory chain</keyword>
<feature type="domain" description="Cytochrome oxidase subunit II copper A binding" evidence="16">
    <location>
        <begin position="59"/>
        <end position="214"/>
    </location>
</feature>
<dbReference type="InterPro" id="IPR011759">
    <property type="entry name" value="Cyt_c_oxidase_su2_TM_dom"/>
</dbReference>
<evidence type="ECO:0000256" key="3">
    <source>
        <dbReference type="ARBA" id="ARBA00012949"/>
    </source>
</evidence>
<keyword evidence="12" id="KW-0408">Iron</keyword>
<dbReference type="InterPro" id="IPR036257">
    <property type="entry name" value="Cyt_c_oxidase_su2_TM_sf"/>
</dbReference>
<dbReference type="Gene3D" id="1.10.287.90">
    <property type="match status" value="1"/>
</dbReference>
<feature type="non-terminal residue" evidence="19">
    <location>
        <position position="1"/>
    </location>
</feature>
<evidence type="ECO:0000256" key="9">
    <source>
        <dbReference type="ARBA" id="ARBA00022967"/>
    </source>
</evidence>
<dbReference type="Pfam" id="PF00116">
    <property type="entry name" value="COX2"/>
    <property type="match status" value="1"/>
</dbReference>
<dbReference type="SUPFAM" id="SSF81464">
    <property type="entry name" value="Cytochrome c oxidase subunit II-like, transmembrane region"/>
    <property type="match status" value="1"/>
</dbReference>
<dbReference type="InterPro" id="IPR008972">
    <property type="entry name" value="Cupredoxin"/>
</dbReference>
<evidence type="ECO:0000256" key="4">
    <source>
        <dbReference type="ARBA" id="ARBA00022448"/>
    </source>
</evidence>
<dbReference type="InterPro" id="IPR045187">
    <property type="entry name" value="CcO_II"/>
</dbReference>
<feature type="domain" description="Cytochrome c" evidence="18">
    <location>
        <begin position="238"/>
        <end position="318"/>
    </location>
</feature>
<protein>
    <recommendedName>
        <fullName evidence="3">cytochrome-c oxidase</fullName>
        <ecNumber evidence="3">7.1.1.9</ecNumber>
    </recommendedName>
    <alternativeName>
        <fullName evidence="15">Cytochrome c oxidase polypeptide II</fullName>
    </alternativeName>
</protein>
<keyword evidence="7" id="KW-0812">Transmembrane</keyword>
<evidence type="ECO:0000256" key="1">
    <source>
        <dbReference type="ARBA" id="ARBA00004141"/>
    </source>
</evidence>
<dbReference type="PANTHER" id="PTHR22888:SF9">
    <property type="entry name" value="CYTOCHROME C OXIDASE SUBUNIT 2"/>
    <property type="match status" value="1"/>
</dbReference>
<dbReference type="GO" id="GO:0020037">
    <property type="term" value="F:heme binding"/>
    <property type="evidence" value="ECO:0007669"/>
    <property type="project" value="InterPro"/>
</dbReference>
<proteinExistence type="inferred from homology"/>
<dbReference type="PROSITE" id="PS50857">
    <property type="entry name" value="COX2_CUA"/>
    <property type="match status" value="1"/>
</dbReference>
<evidence type="ECO:0000259" key="17">
    <source>
        <dbReference type="PROSITE" id="PS50999"/>
    </source>
</evidence>
<comment type="subcellular location">
    <subcellularLocation>
        <location evidence="1">Membrane</location>
        <topology evidence="1">Multi-pass membrane protein</topology>
    </subcellularLocation>
</comment>
<dbReference type="Gene3D" id="2.60.40.420">
    <property type="entry name" value="Cupredoxins - blue copper proteins"/>
    <property type="match status" value="1"/>
</dbReference>
<dbReference type="GO" id="GO:0005507">
    <property type="term" value="F:copper ion binding"/>
    <property type="evidence" value="ECO:0007669"/>
    <property type="project" value="InterPro"/>
</dbReference>
<dbReference type="GO" id="GO:0042773">
    <property type="term" value="P:ATP synthesis coupled electron transport"/>
    <property type="evidence" value="ECO:0007669"/>
    <property type="project" value="TreeGrafter"/>
</dbReference>
<evidence type="ECO:0000256" key="11">
    <source>
        <dbReference type="ARBA" id="ARBA00022989"/>
    </source>
</evidence>
<keyword evidence="14" id="KW-0472">Membrane</keyword>
<evidence type="ECO:0000259" key="18">
    <source>
        <dbReference type="PROSITE" id="PS51007"/>
    </source>
</evidence>
<reference evidence="19" key="1">
    <citation type="submission" date="2018-05" db="EMBL/GenBank/DDBJ databases">
        <authorList>
            <person name="Lanie J.A."/>
            <person name="Ng W.-L."/>
            <person name="Kazmierczak K.M."/>
            <person name="Andrzejewski T.M."/>
            <person name="Davidsen T.M."/>
            <person name="Wayne K.J."/>
            <person name="Tettelin H."/>
            <person name="Glass J.I."/>
            <person name="Rusch D."/>
            <person name="Podicherti R."/>
            <person name="Tsui H.-C.T."/>
            <person name="Winkler M.E."/>
        </authorList>
    </citation>
    <scope>NUCLEOTIDE SEQUENCE</scope>
</reference>
<dbReference type="InterPro" id="IPR001505">
    <property type="entry name" value="Copper_CuA"/>
</dbReference>
<evidence type="ECO:0000256" key="10">
    <source>
        <dbReference type="ARBA" id="ARBA00022982"/>
    </source>
</evidence>
<feature type="domain" description="Cytochrome oxidase subunit II transmembrane region profile" evidence="17">
    <location>
        <begin position="1"/>
        <end position="58"/>
    </location>
</feature>
<comment type="similarity">
    <text evidence="2">Belongs to the cytochrome c oxidase subunit 2 family.</text>
</comment>
<dbReference type="EMBL" id="UINC01093831">
    <property type="protein sequence ID" value="SVC48565.1"/>
    <property type="molecule type" value="Genomic_DNA"/>
</dbReference>
<dbReference type="EC" id="7.1.1.9" evidence="3"/>
<dbReference type="NCBIfam" id="TIGR02866">
    <property type="entry name" value="CoxB"/>
    <property type="match status" value="1"/>
</dbReference>
<evidence type="ECO:0000256" key="8">
    <source>
        <dbReference type="ARBA" id="ARBA00022723"/>
    </source>
</evidence>
<dbReference type="InterPro" id="IPR036909">
    <property type="entry name" value="Cyt_c-like_dom_sf"/>
</dbReference>
<dbReference type="PROSITE" id="PS50999">
    <property type="entry name" value="COX2_TM"/>
    <property type="match status" value="1"/>
</dbReference>
<dbReference type="InterPro" id="IPR009056">
    <property type="entry name" value="Cyt_c-like_dom"/>
</dbReference>
<dbReference type="PRINTS" id="PR01166">
    <property type="entry name" value="CYCOXIDASEII"/>
</dbReference>
<dbReference type="PROSITE" id="PS51007">
    <property type="entry name" value="CYTC"/>
    <property type="match status" value="1"/>
</dbReference>
<dbReference type="Pfam" id="PF13442">
    <property type="entry name" value="Cytochrome_CBB3"/>
    <property type="match status" value="1"/>
</dbReference>
<gene>
    <name evidence="19" type="ORF">METZ01_LOCUS301419</name>
</gene>
<dbReference type="AlphaFoldDB" id="A0A382MKA8"/>
<evidence type="ECO:0000256" key="15">
    <source>
        <dbReference type="ARBA" id="ARBA00031389"/>
    </source>
</evidence>
<dbReference type="SUPFAM" id="SSF46626">
    <property type="entry name" value="Cytochrome c"/>
    <property type="match status" value="1"/>
</dbReference>
<organism evidence="19">
    <name type="scientific">marine metagenome</name>
    <dbReference type="NCBI Taxonomy" id="408172"/>
    <lineage>
        <taxon>unclassified sequences</taxon>
        <taxon>metagenomes</taxon>
        <taxon>ecological metagenomes</taxon>
    </lineage>
</organism>
<keyword evidence="4" id="KW-0813">Transport</keyword>
<keyword evidence="13" id="KW-0186">Copper</keyword>
<evidence type="ECO:0000259" key="16">
    <source>
        <dbReference type="PROSITE" id="PS50857"/>
    </source>
</evidence>
<evidence type="ECO:0000256" key="12">
    <source>
        <dbReference type="ARBA" id="ARBA00023004"/>
    </source>
</evidence>
<keyword evidence="5" id="KW-0349">Heme</keyword>
<dbReference type="GO" id="GO:0004129">
    <property type="term" value="F:cytochrome-c oxidase activity"/>
    <property type="evidence" value="ECO:0007669"/>
    <property type="project" value="UniProtKB-EC"/>
</dbReference>
<evidence type="ECO:0000256" key="5">
    <source>
        <dbReference type="ARBA" id="ARBA00022617"/>
    </source>
</evidence>
<sequence length="335" mass="37526">FGAMAYTIYAHRRSKHPEPADFHEHLGVEIIWTIIPVLILAGLAVPAAKTLIDIEDNSNASMTVLITGSQWKWHYQYLDADIDYYSNLATPTTQINSCLIDLFCDLPDEQGIAKPLRESNENYLLEVDKPLVLPANRKVRFLMTSNDVIHSWWVPDFAVKQDALPGFINEAWANVPEPGTYRGQCTELCGKDHAYMPVVVDVRPEAEFDQWVEDQRIAKELASGQAVADREKTWSLAELMEIGEGVYSTHCATCHQPNGEGQGTTYPALDGSEIATGPIPVHIDRVMNGKEATEMQAWAPQLSDRDLAAVVTYERNAWGNTTQDVVQPRTIFENR</sequence>
<keyword evidence="9" id="KW-1278">Translocase</keyword>
<dbReference type="SUPFAM" id="SSF49503">
    <property type="entry name" value="Cupredoxins"/>
    <property type="match status" value="1"/>
</dbReference>
<evidence type="ECO:0000256" key="7">
    <source>
        <dbReference type="ARBA" id="ARBA00022692"/>
    </source>
</evidence>
<evidence type="ECO:0000256" key="13">
    <source>
        <dbReference type="ARBA" id="ARBA00023008"/>
    </source>
</evidence>
<dbReference type="InterPro" id="IPR002429">
    <property type="entry name" value="CcO_II-like_C"/>
</dbReference>
<dbReference type="GO" id="GO:0016020">
    <property type="term" value="C:membrane"/>
    <property type="evidence" value="ECO:0007669"/>
    <property type="project" value="UniProtKB-SubCell"/>
</dbReference>